<evidence type="ECO:0000256" key="1">
    <source>
        <dbReference type="SAM" id="MobiDB-lite"/>
    </source>
</evidence>
<evidence type="ECO:0000313" key="3">
    <source>
        <dbReference type="EMBL" id="AJP49352.1"/>
    </source>
</evidence>
<gene>
    <name evidence="3" type="ORF">PG1C_02290</name>
</gene>
<keyword evidence="2" id="KW-1133">Transmembrane helix</keyword>
<sequence length="252" mass="27569">MHPDDRTGKYVSVVLAVLVHVLLAIILFYGVHWQTKMADVVEVELVRATASPAHPAGSTLGAPAFQPEPKIQPAPKPVAELPSAPLPKKPDIAIRDKVKEAPKPEPQPAVEPKPDIPPRKTSFLDQLKKEAEHLMQRKKTDAAIEDLAKEKASSETASRNKAMADYLSRIRGKIRGNIVLPPEVQGNPEAVFDVTQLPSGEIVTARLRHSSGNAALDAAIERAILKSNPLPKPEKNDLFSRTLELSFRPLEE</sequence>
<feature type="transmembrane region" description="Helical" evidence="2">
    <location>
        <begin position="12"/>
        <end position="31"/>
    </location>
</feature>
<feature type="compositionally biased region" description="Basic and acidic residues" evidence="1">
    <location>
        <begin position="88"/>
        <end position="103"/>
    </location>
</feature>
<dbReference type="SUPFAM" id="SSF74653">
    <property type="entry name" value="TolA/TonB C-terminal domain"/>
    <property type="match status" value="1"/>
</dbReference>
<dbReference type="Pfam" id="PF13103">
    <property type="entry name" value="TonB_2"/>
    <property type="match status" value="1"/>
</dbReference>
<dbReference type="Gene3D" id="3.30.1150.10">
    <property type="match status" value="1"/>
</dbReference>
<keyword evidence="2" id="KW-0812">Transmembrane</keyword>
<evidence type="ECO:0000313" key="4">
    <source>
        <dbReference type="Proteomes" id="UP000061603"/>
    </source>
</evidence>
<feature type="region of interest" description="Disordered" evidence="1">
    <location>
        <begin position="53"/>
        <end position="121"/>
    </location>
</feature>
<proteinExistence type="predicted"/>
<dbReference type="STRING" id="1565605.PG1C_02290"/>
<reference evidence="3 4" key="1">
    <citation type="journal article" date="2015" name="Genome Announc.">
        <title>Complete Genome Sequence of a Novel Bacterium within the Family Rhodocyclaceae That Degrades Polycyclic Aromatic Hydrocarbons.</title>
        <authorList>
            <person name="Singleton D.R."/>
            <person name="Dickey A.N."/>
            <person name="Scholl E.H."/>
            <person name="Wright F.A."/>
            <person name="Aitken M.D."/>
        </authorList>
    </citation>
    <scope>NUCLEOTIDE SEQUENCE [LARGE SCALE GENOMIC DNA]</scope>
    <source>
        <strain evidence="4">PG1-Ca6</strain>
    </source>
</reference>
<keyword evidence="2" id="KW-0472">Membrane</keyword>
<dbReference type="AlphaFoldDB" id="A0A0C5J2Q8"/>
<protein>
    <recommendedName>
        <fullName evidence="5">Protein TolA</fullName>
    </recommendedName>
</protein>
<dbReference type="Proteomes" id="UP000061603">
    <property type="component" value="Chromosome"/>
</dbReference>
<dbReference type="HOGENOM" id="CLU_061525_0_0_4"/>
<organism evidence="3 4">
    <name type="scientific">Rugosibacter aromaticivorans</name>
    <dbReference type="NCBI Taxonomy" id="1565605"/>
    <lineage>
        <taxon>Bacteria</taxon>
        <taxon>Pseudomonadati</taxon>
        <taxon>Pseudomonadota</taxon>
        <taxon>Betaproteobacteria</taxon>
        <taxon>Nitrosomonadales</taxon>
        <taxon>Sterolibacteriaceae</taxon>
        <taxon>Rugosibacter</taxon>
    </lineage>
</organism>
<name>A0A0C5J2Q8_9PROT</name>
<evidence type="ECO:0000256" key="2">
    <source>
        <dbReference type="SAM" id="Phobius"/>
    </source>
</evidence>
<evidence type="ECO:0008006" key="5">
    <source>
        <dbReference type="Google" id="ProtNLM"/>
    </source>
</evidence>
<dbReference type="KEGG" id="rbu:PG1C_02290"/>
<accession>A0A0C5J2Q8</accession>
<dbReference type="EMBL" id="CP010554">
    <property type="protein sequence ID" value="AJP49352.1"/>
    <property type="molecule type" value="Genomic_DNA"/>
</dbReference>
<keyword evidence="4" id="KW-1185">Reference proteome</keyword>